<sequence length="83" mass="9661">MLDYIILKPAQKYLERLRVEDQVRIIRALDGLITGTENLDIKPLKGREESRLRVGKYRILFIEDNVNQLYVITAIGARGDVYK</sequence>
<gene>
    <name evidence="2" type="ORF">PN492_01790</name>
</gene>
<evidence type="ECO:0000313" key="2">
    <source>
        <dbReference type="EMBL" id="MDB9485291.1"/>
    </source>
</evidence>
<dbReference type="Gene3D" id="3.30.2310.20">
    <property type="entry name" value="RelE-like"/>
    <property type="match status" value="1"/>
</dbReference>
<name>A0ABT5A2F1_9CYAN</name>
<dbReference type="EMBL" id="JAQMTU010000012">
    <property type="protein sequence ID" value="MDB9485291.1"/>
    <property type="molecule type" value="Genomic_DNA"/>
</dbReference>
<keyword evidence="1" id="KW-1277">Toxin-antitoxin system</keyword>
<evidence type="ECO:0000313" key="3">
    <source>
        <dbReference type="Proteomes" id="UP001212123"/>
    </source>
</evidence>
<protein>
    <submittedName>
        <fullName evidence="2">Type II toxin-antitoxin system RelE/ParE family toxin</fullName>
    </submittedName>
</protein>
<dbReference type="InterPro" id="IPR007712">
    <property type="entry name" value="RelE/ParE_toxin"/>
</dbReference>
<dbReference type="Proteomes" id="UP001212123">
    <property type="component" value="Unassembled WGS sequence"/>
</dbReference>
<dbReference type="SUPFAM" id="SSF143011">
    <property type="entry name" value="RelE-like"/>
    <property type="match status" value="1"/>
</dbReference>
<evidence type="ECO:0000256" key="1">
    <source>
        <dbReference type="ARBA" id="ARBA00022649"/>
    </source>
</evidence>
<proteinExistence type="predicted"/>
<dbReference type="InterPro" id="IPR035093">
    <property type="entry name" value="RelE/ParE_toxin_dom_sf"/>
</dbReference>
<reference evidence="2 3" key="1">
    <citation type="submission" date="2023-01" db="EMBL/GenBank/DDBJ databases">
        <title>Genomes from the Australian National Cyanobacteria Reference Collection.</title>
        <authorList>
            <person name="Willis A."/>
            <person name="Lee E.M.F."/>
        </authorList>
    </citation>
    <scope>NUCLEOTIDE SEQUENCE [LARGE SCALE GENOMIC DNA]</scope>
    <source>
        <strain evidence="2 3">CS-537/01</strain>
    </source>
</reference>
<keyword evidence="3" id="KW-1185">Reference proteome</keyword>
<dbReference type="Pfam" id="PF05016">
    <property type="entry name" value="ParE_toxin"/>
    <property type="match status" value="1"/>
</dbReference>
<accession>A0ABT5A2F1</accession>
<comment type="caution">
    <text evidence="2">The sequence shown here is derived from an EMBL/GenBank/DDBJ whole genome shotgun (WGS) entry which is preliminary data.</text>
</comment>
<organism evidence="2 3">
    <name type="scientific">Dolichospermum circinale CS-537/01</name>
    <dbReference type="NCBI Taxonomy" id="3021739"/>
    <lineage>
        <taxon>Bacteria</taxon>
        <taxon>Bacillati</taxon>
        <taxon>Cyanobacteriota</taxon>
        <taxon>Cyanophyceae</taxon>
        <taxon>Nostocales</taxon>
        <taxon>Aphanizomenonaceae</taxon>
        <taxon>Dolichospermum</taxon>
        <taxon>Dolichospermum circinale</taxon>
    </lineage>
</organism>
<dbReference type="RefSeq" id="WP_028084772.1">
    <property type="nucleotide sequence ID" value="NZ_JAQMTU010000012.1"/>
</dbReference>